<protein>
    <recommendedName>
        <fullName evidence="3">Outer membrane protein beta-barrel domain-containing protein</fullName>
    </recommendedName>
</protein>
<evidence type="ECO:0000313" key="1">
    <source>
        <dbReference type="EMBL" id="TFE67445.1"/>
    </source>
</evidence>
<evidence type="ECO:0008006" key="3">
    <source>
        <dbReference type="Google" id="ProtNLM"/>
    </source>
</evidence>
<comment type="caution">
    <text evidence="1">The sequence shown here is derived from an EMBL/GenBank/DDBJ whole genome shotgun (WGS) entry which is preliminary data.</text>
</comment>
<keyword evidence="2" id="KW-1185">Reference proteome</keyword>
<name>A0A4Y8P9T4_9BACT</name>
<dbReference type="RefSeq" id="WP_134440531.1">
    <property type="nucleotide sequence ID" value="NZ_LXQC01000154.1"/>
</dbReference>
<gene>
    <name evidence="1" type="ORF">A7Q10_01335</name>
</gene>
<reference evidence="1 2" key="1">
    <citation type="submission" date="2016-05" db="EMBL/GenBank/DDBJ databases">
        <title>Diversity and Homogeneity among Thermoacidophilic Verrucomicrobia Methanotrophs Linked with Geographical Origin.</title>
        <authorList>
            <person name="Erikstad H.-A."/>
            <person name="Smestad N.B."/>
            <person name="Ceballos R.M."/>
            <person name="Birkeland N.-K."/>
        </authorList>
    </citation>
    <scope>NUCLEOTIDE SEQUENCE [LARGE SCALE GENOMIC DNA]</scope>
    <source>
        <strain evidence="1 2">Phi</strain>
    </source>
</reference>
<accession>A0A4Y8P9T4</accession>
<dbReference type="OrthoDB" id="5653863at2"/>
<proteinExistence type="predicted"/>
<organism evidence="1 2">
    <name type="scientific">Methylacidiphilum caldifontis</name>
    <dbReference type="NCBI Taxonomy" id="2795386"/>
    <lineage>
        <taxon>Bacteria</taxon>
        <taxon>Pseudomonadati</taxon>
        <taxon>Verrucomicrobiota</taxon>
        <taxon>Methylacidiphilae</taxon>
        <taxon>Methylacidiphilales</taxon>
        <taxon>Methylacidiphilaceae</taxon>
        <taxon>Methylacidiphilum (ex Ratnadevi et al. 2023)</taxon>
    </lineage>
</organism>
<dbReference type="AlphaFoldDB" id="A0A4Y8P9T4"/>
<evidence type="ECO:0000313" key="2">
    <source>
        <dbReference type="Proteomes" id="UP000297713"/>
    </source>
</evidence>
<dbReference type="Gene3D" id="2.40.160.20">
    <property type="match status" value="1"/>
</dbReference>
<dbReference type="InterPro" id="IPR011250">
    <property type="entry name" value="OMP/PagP_B-barrel"/>
</dbReference>
<dbReference type="SUPFAM" id="SSF56925">
    <property type="entry name" value="OMPA-like"/>
    <property type="match status" value="1"/>
</dbReference>
<sequence>MNNKKSVLNLTLFFLIIFFLLNVQLDATDPLTADNSVAVDDPNPKAKEQLSKSLNNNINTQDFHYHSGVYAALYGGGGYLDSDRWNYTDSRGNIGMGNYGGSWGGIGGLKAGYQFKGWKIGHTPYRITEAVEFDGFYAGYSNPMNGFIGSFTGPVFNGKSVSPDMQLNVGIMTINDITKLITPYRFAPYIGFGVGGGIVTASNITGLAPAGGFDTTHSSTTGAFVLAEIMGAEYYITDHLSVFIEGKFIYFDSSISIFRNLAHFNVMTNSGATAAVSLSNFFQYIGVAGVKYVFW</sequence>
<dbReference type="Proteomes" id="UP000297713">
    <property type="component" value="Unassembled WGS sequence"/>
</dbReference>
<dbReference type="EMBL" id="LXQC01000154">
    <property type="protein sequence ID" value="TFE67445.1"/>
    <property type="molecule type" value="Genomic_DNA"/>
</dbReference>